<dbReference type="Proteomes" id="UP000094172">
    <property type="component" value="Unassembled WGS sequence"/>
</dbReference>
<dbReference type="PANTHER" id="PTHR30041">
    <property type="entry name" value="ARSENATE REDUCTASE"/>
    <property type="match status" value="1"/>
</dbReference>
<dbReference type="Pfam" id="PF03960">
    <property type="entry name" value="ArsC"/>
    <property type="match status" value="1"/>
</dbReference>
<dbReference type="CDD" id="cd03033">
    <property type="entry name" value="ArsC_15kD"/>
    <property type="match status" value="1"/>
</dbReference>
<evidence type="ECO:0000313" key="4">
    <source>
        <dbReference type="Proteomes" id="UP000094172"/>
    </source>
</evidence>
<dbReference type="InterPro" id="IPR006503">
    <property type="entry name" value="Nase-assoc"/>
</dbReference>
<dbReference type="PROSITE" id="PS51353">
    <property type="entry name" value="ARSC"/>
    <property type="match status" value="1"/>
</dbReference>
<organism evidence="3 4">
    <name type="scientific">Methyloceanibacter stevinii</name>
    <dbReference type="NCBI Taxonomy" id="1774970"/>
    <lineage>
        <taxon>Bacteria</taxon>
        <taxon>Pseudomonadati</taxon>
        <taxon>Pseudomonadota</taxon>
        <taxon>Alphaproteobacteria</taxon>
        <taxon>Hyphomicrobiales</taxon>
        <taxon>Hyphomicrobiaceae</taxon>
        <taxon>Methyloceanibacter</taxon>
    </lineage>
</organism>
<evidence type="ECO:0008006" key="5">
    <source>
        <dbReference type="Google" id="ProtNLM"/>
    </source>
</evidence>
<accession>A0A1E3VUF9</accession>
<comment type="caution">
    <text evidence="3">The sequence shown here is derived from an EMBL/GenBank/DDBJ whole genome shotgun (WGS) entry which is preliminary data.</text>
</comment>
<dbReference type="InterPro" id="IPR006660">
    <property type="entry name" value="Arsenate_reductase-like"/>
</dbReference>
<dbReference type="NCBIfam" id="TIGR01616">
    <property type="entry name" value="nitro_assoc"/>
    <property type="match status" value="1"/>
</dbReference>
<dbReference type="PANTHER" id="PTHR30041:SF8">
    <property type="entry name" value="PROTEIN YFFB"/>
    <property type="match status" value="1"/>
</dbReference>
<evidence type="ECO:0000256" key="1">
    <source>
        <dbReference type="ARBA" id="ARBA00007198"/>
    </source>
</evidence>
<dbReference type="RefSeq" id="WP_069443161.1">
    <property type="nucleotide sequence ID" value="NZ_LPWE01000002.1"/>
</dbReference>
<gene>
    <name evidence="3" type="ORF">AUC70_12865</name>
</gene>
<dbReference type="STRING" id="1774970.AUC70_12865"/>
<dbReference type="Gene3D" id="3.40.30.10">
    <property type="entry name" value="Glutaredoxin"/>
    <property type="match status" value="1"/>
</dbReference>
<dbReference type="SUPFAM" id="SSF52833">
    <property type="entry name" value="Thioredoxin-like"/>
    <property type="match status" value="1"/>
</dbReference>
<proteinExistence type="inferred from homology"/>
<name>A0A1E3VUF9_9HYPH</name>
<keyword evidence="4" id="KW-1185">Reference proteome</keyword>
<evidence type="ECO:0000256" key="2">
    <source>
        <dbReference type="PROSITE-ProRule" id="PRU01282"/>
    </source>
</evidence>
<dbReference type="AlphaFoldDB" id="A0A1E3VUF9"/>
<dbReference type="EMBL" id="LPWE01000002">
    <property type="protein sequence ID" value="ODR97157.1"/>
    <property type="molecule type" value="Genomic_DNA"/>
</dbReference>
<dbReference type="InterPro" id="IPR036249">
    <property type="entry name" value="Thioredoxin-like_sf"/>
</dbReference>
<reference evidence="3 4" key="1">
    <citation type="journal article" date="2016" name="Environ. Microbiol.">
        <title>New Methyloceanibacter diversity from North Sea sediments includes methanotroph containing solely the soluble methane monooxygenase.</title>
        <authorList>
            <person name="Vekeman B."/>
            <person name="Kerckhof F.M."/>
            <person name="Cremers G."/>
            <person name="de Vos P."/>
            <person name="Vandamme P."/>
            <person name="Boon N."/>
            <person name="Op den Camp H.J."/>
            <person name="Heylen K."/>
        </authorList>
    </citation>
    <scope>NUCLEOTIDE SEQUENCE [LARGE SCALE GENOMIC DNA]</scope>
    <source>
        <strain evidence="3 4">R-67176</strain>
    </source>
</reference>
<protein>
    <recommendedName>
        <fullName evidence="5">Nitrogenase-associated protein</fullName>
    </recommendedName>
</protein>
<comment type="similarity">
    <text evidence="1 2">Belongs to the ArsC family.</text>
</comment>
<evidence type="ECO:0000313" key="3">
    <source>
        <dbReference type="EMBL" id="ODR97157.1"/>
    </source>
</evidence>
<sequence length="134" mass="14971">MAKVIFYEKPGCGGNARQKALLKASGHELDVRDLLSEAWTPETLRLFFGTRPISSWFNPSAPRIKSGEINPDMIGASKALAMMIEDPLLIRRPLIQVGTRRETGFEQDQVDIWIGLSKTRERVDETCLKSKAGV</sequence>